<comment type="caution">
    <text evidence="2">The sequence shown here is derived from an EMBL/GenBank/DDBJ whole genome shotgun (WGS) entry which is preliminary data.</text>
</comment>
<dbReference type="EMBL" id="BARV01027793">
    <property type="protein sequence ID" value="GAI41315.1"/>
    <property type="molecule type" value="Genomic_DNA"/>
</dbReference>
<evidence type="ECO:0000259" key="1">
    <source>
        <dbReference type="Pfam" id="PF18135"/>
    </source>
</evidence>
<gene>
    <name evidence="2" type="ORF">S06H3_44648</name>
</gene>
<dbReference type="AlphaFoldDB" id="X1PQF2"/>
<evidence type="ECO:0000313" key="2">
    <source>
        <dbReference type="EMBL" id="GAI41315.1"/>
    </source>
</evidence>
<dbReference type="InterPro" id="IPR041635">
    <property type="entry name" value="Type_ISP_LLaBIII_C"/>
</dbReference>
<protein>
    <recommendedName>
        <fullName evidence="1">Type ISP restriction-modification enzyme LLaBIII C-terminal specificity domain-containing protein</fullName>
    </recommendedName>
</protein>
<reference evidence="2" key="1">
    <citation type="journal article" date="2014" name="Front. Microbiol.">
        <title>High frequency of phylogenetically diverse reductive dehalogenase-homologous genes in deep subseafloor sedimentary metagenomes.</title>
        <authorList>
            <person name="Kawai M."/>
            <person name="Futagami T."/>
            <person name="Toyoda A."/>
            <person name="Takaki Y."/>
            <person name="Nishi S."/>
            <person name="Hori S."/>
            <person name="Arai W."/>
            <person name="Tsubouchi T."/>
            <person name="Morono Y."/>
            <person name="Uchiyama I."/>
            <person name="Ito T."/>
            <person name="Fujiyama A."/>
            <person name="Inagaki F."/>
            <person name="Takami H."/>
        </authorList>
    </citation>
    <scope>NUCLEOTIDE SEQUENCE</scope>
    <source>
        <strain evidence="2">Expedition CK06-06</strain>
    </source>
</reference>
<dbReference type="Pfam" id="PF18135">
    <property type="entry name" value="Type_ISP_C"/>
    <property type="match status" value="1"/>
</dbReference>
<proteinExistence type="predicted"/>
<name>X1PQF2_9ZZZZ</name>
<sequence>MHSGVPRLNTPITQWHGTTPSNEVEKVTYSDKTVWIDKGQTEGFQGIPENIWNFHIGGYQVCEKWLKDRKGRVLSAEDITHYQKIVVALNETFRLMQEIDEVIEEHGGWPGAFVQD</sequence>
<accession>X1PQF2</accession>
<organism evidence="2">
    <name type="scientific">marine sediment metagenome</name>
    <dbReference type="NCBI Taxonomy" id="412755"/>
    <lineage>
        <taxon>unclassified sequences</taxon>
        <taxon>metagenomes</taxon>
        <taxon>ecological metagenomes</taxon>
    </lineage>
</organism>
<feature type="domain" description="Type ISP restriction-modification enzyme LLaBIII C-terminal specificity" evidence="1">
    <location>
        <begin position="18"/>
        <end position="98"/>
    </location>
</feature>